<organism evidence="3 4">
    <name type="scientific">Candidatus Gottesmanbacteria bacterium RBG_16_43_7</name>
    <dbReference type="NCBI Taxonomy" id="1798373"/>
    <lineage>
        <taxon>Bacteria</taxon>
        <taxon>Candidatus Gottesmaniibacteriota</taxon>
    </lineage>
</organism>
<evidence type="ECO:0000256" key="1">
    <source>
        <dbReference type="SAM" id="MobiDB-lite"/>
    </source>
</evidence>
<protein>
    <submittedName>
        <fullName evidence="3">Uncharacterized protein</fullName>
    </submittedName>
</protein>
<keyword evidence="2" id="KW-0732">Signal</keyword>
<dbReference type="AlphaFoldDB" id="A0A1F5Z920"/>
<proteinExistence type="predicted"/>
<dbReference type="Proteomes" id="UP000176854">
    <property type="component" value="Unassembled WGS sequence"/>
</dbReference>
<dbReference type="EMBL" id="MFJC01000037">
    <property type="protein sequence ID" value="OGG08940.1"/>
    <property type="molecule type" value="Genomic_DNA"/>
</dbReference>
<sequence>MKGKLIVVFLLLAMVIVVVVPAQAADITDETPPTPAGDGTDATNTVEVSQPQEPSSFGPQTVHPGGILYYTALNTWPVTYWNSYAVYLGYFWTRVYFRRGFTLVYTQDLYLFDCMDEVVTTVPKVCALGHGVVEYSSTNPSLILTGIVYIAYLPEILNRR</sequence>
<feature type="region of interest" description="Disordered" evidence="1">
    <location>
        <begin position="29"/>
        <end position="59"/>
    </location>
</feature>
<reference evidence="3 4" key="1">
    <citation type="journal article" date="2016" name="Nat. Commun.">
        <title>Thousands of microbial genomes shed light on interconnected biogeochemical processes in an aquifer system.</title>
        <authorList>
            <person name="Anantharaman K."/>
            <person name="Brown C.T."/>
            <person name="Hug L.A."/>
            <person name="Sharon I."/>
            <person name="Castelle C.J."/>
            <person name="Probst A.J."/>
            <person name="Thomas B.C."/>
            <person name="Singh A."/>
            <person name="Wilkins M.J."/>
            <person name="Karaoz U."/>
            <person name="Brodie E.L."/>
            <person name="Williams K.H."/>
            <person name="Hubbard S.S."/>
            <person name="Banfield J.F."/>
        </authorList>
    </citation>
    <scope>NUCLEOTIDE SEQUENCE [LARGE SCALE GENOMIC DNA]</scope>
</reference>
<accession>A0A1F5Z920</accession>
<feature type="chain" id="PRO_5009522843" evidence="2">
    <location>
        <begin position="25"/>
        <end position="160"/>
    </location>
</feature>
<comment type="caution">
    <text evidence="3">The sequence shown here is derived from an EMBL/GenBank/DDBJ whole genome shotgun (WGS) entry which is preliminary data.</text>
</comment>
<feature type="compositionally biased region" description="Polar residues" evidence="1">
    <location>
        <begin position="41"/>
        <end position="59"/>
    </location>
</feature>
<name>A0A1F5Z920_9BACT</name>
<feature type="signal peptide" evidence="2">
    <location>
        <begin position="1"/>
        <end position="24"/>
    </location>
</feature>
<evidence type="ECO:0000313" key="3">
    <source>
        <dbReference type="EMBL" id="OGG08940.1"/>
    </source>
</evidence>
<evidence type="ECO:0000256" key="2">
    <source>
        <dbReference type="SAM" id="SignalP"/>
    </source>
</evidence>
<evidence type="ECO:0000313" key="4">
    <source>
        <dbReference type="Proteomes" id="UP000176854"/>
    </source>
</evidence>
<gene>
    <name evidence="3" type="ORF">A2154_02710</name>
</gene>